<gene>
    <name evidence="2" type="ORF">SAMN05192530_10733</name>
</gene>
<dbReference type="RefSeq" id="WP_090674939.1">
    <property type="nucleotide sequence ID" value="NZ_FNIT01000007.1"/>
</dbReference>
<accession>A0A1H0K0R9</accession>
<dbReference type="AlphaFoldDB" id="A0A1H0K0R9"/>
<protein>
    <submittedName>
        <fullName evidence="2">Uncharacterized protein</fullName>
    </submittedName>
</protein>
<dbReference type="Proteomes" id="UP000198793">
    <property type="component" value="Unassembled WGS sequence"/>
</dbReference>
<dbReference type="OrthoDB" id="7907353at2"/>
<keyword evidence="3" id="KW-1185">Reference proteome</keyword>
<sequence>MSNPLNQPGQDLPEPVLPGQGDDAIGRPGIGSGIGNDTPTKPAESNPAGEPDPTRPGPAVPGMPGGL</sequence>
<name>A0A1H0K0R9_9HYPH</name>
<organism evidence="2 3">
    <name type="scientific">Aureimonas jatrophae</name>
    <dbReference type="NCBI Taxonomy" id="1166073"/>
    <lineage>
        <taxon>Bacteria</taxon>
        <taxon>Pseudomonadati</taxon>
        <taxon>Pseudomonadota</taxon>
        <taxon>Alphaproteobacteria</taxon>
        <taxon>Hyphomicrobiales</taxon>
        <taxon>Aurantimonadaceae</taxon>
        <taxon>Aureimonas</taxon>
    </lineage>
</organism>
<proteinExistence type="predicted"/>
<evidence type="ECO:0000256" key="1">
    <source>
        <dbReference type="SAM" id="MobiDB-lite"/>
    </source>
</evidence>
<reference evidence="2 3" key="1">
    <citation type="submission" date="2016-10" db="EMBL/GenBank/DDBJ databases">
        <authorList>
            <person name="de Groot N.N."/>
        </authorList>
    </citation>
    <scope>NUCLEOTIDE SEQUENCE [LARGE SCALE GENOMIC DNA]</scope>
    <source>
        <strain evidence="3">L7-484,KACC 16230,DSM 25025</strain>
    </source>
</reference>
<evidence type="ECO:0000313" key="2">
    <source>
        <dbReference type="EMBL" id="SDO49353.1"/>
    </source>
</evidence>
<feature type="region of interest" description="Disordered" evidence="1">
    <location>
        <begin position="1"/>
        <end position="67"/>
    </location>
</feature>
<dbReference type="EMBL" id="FNIT01000007">
    <property type="protein sequence ID" value="SDO49353.1"/>
    <property type="molecule type" value="Genomic_DNA"/>
</dbReference>
<evidence type="ECO:0000313" key="3">
    <source>
        <dbReference type="Proteomes" id="UP000198793"/>
    </source>
</evidence>